<dbReference type="InterPro" id="IPR036116">
    <property type="entry name" value="FN3_sf"/>
</dbReference>
<dbReference type="InterPro" id="IPR007110">
    <property type="entry name" value="Ig-like_dom"/>
</dbReference>
<dbReference type="InterPro" id="IPR013098">
    <property type="entry name" value="Ig_I-set"/>
</dbReference>
<name>A0A182J736_ANOAO</name>
<evidence type="ECO:0000313" key="1">
    <source>
        <dbReference type="EnsemblMetazoa" id="AATE012614-PA.1"/>
    </source>
</evidence>
<dbReference type="InterPro" id="IPR013783">
    <property type="entry name" value="Ig-like_fold"/>
</dbReference>
<dbReference type="SMART" id="SM00409">
    <property type="entry name" value="IG"/>
    <property type="match status" value="3"/>
</dbReference>
<dbReference type="Gene3D" id="2.60.40.10">
    <property type="entry name" value="Immunoglobulins"/>
    <property type="match status" value="4"/>
</dbReference>
<dbReference type="GO" id="GO:0009653">
    <property type="term" value="P:anatomical structure morphogenesis"/>
    <property type="evidence" value="ECO:0007669"/>
    <property type="project" value="UniProtKB-ARBA"/>
</dbReference>
<dbReference type="PANTHER" id="PTHR13817:SF166">
    <property type="entry name" value="NEURONAL IGCAM-RELATED"/>
    <property type="match status" value="1"/>
</dbReference>
<dbReference type="GO" id="GO:0030154">
    <property type="term" value="P:cell differentiation"/>
    <property type="evidence" value="ECO:0007669"/>
    <property type="project" value="UniProtKB-ARBA"/>
</dbReference>
<dbReference type="InterPro" id="IPR003598">
    <property type="entry name" value="Ig_sub2"/>
</dbReference>
<dbReference type="CDD" id="cd00096">
    <property type="entry name" value="Ig"/>
    <property type="match status" value="1"/>
</dbReference>
<proteinExistence type="predicted"/>
<organism evidence="1">
    <name type="scientific">Anopheles atroparvus</name>
    <name type="common">European mosquito</name>
    <dbReference type="NCBI Taxonomy" id="41427"/>
    <lineage>
        <taxon>Eukaryota</taxon>
        <taxon>Metazoa</taxon>
        <taxon>Ecdysozoa</taxon>
        <taxon>Arthropoda</taxon>
        <taxon>Hexapoda</taxon>
        <taxon>Insecta</taxon>
        <taxon>Pterygota</taxon>
        <taxon>Neoptera</taxon>
        <taxon>Endopterygota</taxon>
        <taxon>Diptera</taxon>
        <taxon>Nematocera</taxon>
        <taxon>Culicoidea</taxon>
        <taxon>Culicidae</taxon>
        <taxon>Anophelinae</taxon>
        <taxon>Anopheles</taxon>
    </lineage>
</organism>
<dbReference type="CDD" id="cd00063">
    <property type="entry name" value="FN3"/>
    <property type="match status" value="1"/>
</dbReference>
<dbReference type="VEuPathDB" id="VectorBase:AATE012614"/>
<dbReference type="InterPro" id="IPR050964">
    <property type="entry name" value="Striated_Muscle_Regulatory"/>
</dbReference>
<dbReference type="InterPro" id="IPR003961">
    <property type="entry name" value="FN3_dom"/>
</dbReference>
<sequence length="517" mass="57338">LELTAATTSTRQSIPLSVSPFLWNQRATMITHNRITMARMHFGFNFLLLIAATSINGNQQKTAPPADTLTLTPEEEMAHFVNQSRMVSCSYGNPDVKLRWRNPKNVLISETKGRVHIEEKGSTLSLIFEAIARSDQGNWTCEADAEATGASVAFLPLRKSFKMIVYEPISFRDTSTVQTAVEDKDATIRCEVKGHPEPSVSWYFNGQPLFFTNNGRYTKLADGMSIKKVVQSDSGEYTCKAFQISATGSSFEEKTIRLNIKHKPYLPQWKTSVSDAYGYVGGMVNLTCEATAEPPANFSWWANNKKLTSKSHIIHSGRHVSMLQIMIKSSSLFGKYKCEAKNELGSVSQEIHLKEGSKPDPPSLFQLRGVNSDTLDIDVGATKSHDTPPDPTTVIGYRFELMALDEYLKSRSWDLASQRDFDVADGATYLLVQLIPDTKYIVRVAARNAAGLSDWTEVKEFSTHPLQPHGTSGSSGPLAAAQPTDLCFKFLWLLAVALPTALSITHHRLADMAKARF</sequence>
<reference evidence="1" key="1">
    <citation type="submission" date="2022-08" db="UniProtKB">
        <authorList>
            <consortium name="EnsemblMetazoa"/>
        </authorList>
    </citation>
    <scope>IDENTIFICATION</scope>
    <source>
        <strain evidence="1">EBRO</strain>
    </source>
</reference>
<dbReference type="SMART" id="SM00060">
    <property type="entry name" value="FN3"/>
    <property type="match status" value="1"/>
</dbReference>
<dbReference type="InterPro" id="IPR036179">
    <property type="entry name" value="Ig-like_dom_sf"/>
</dbReference>
<dbReference type="PROSITE" id="PS50853">
    <property type="entry name" value="FN3"/>
    <property type="match status" value="1"/>
</dbReference>
<dbReference type="SUPFAM" id="SSF49265">
    <property type="entry name" value="Fibronectin type III"/>
    <property type="match status" value="1"/>
</dbReference>
<dbReference type="SMART" id="SM00408">
    <property type="entry name" value="IGc2"/>
    <property type="match status" value="3"/>
</dbReference>
<accession>A0A182J736</accession>
<dbReference type="PANTHER" id="PTHR13817">
    <property type="entry name" value="TITIN"/>
    <property type="match status" value="1"/>
</dbReference>
<dbReference type="STRING" id="41427.A0A182J736"/>
<dbReference type="AlphaFoldDB" id="A0A182J736"/>
<dbReference type="Pfam" id="PF07679">
    <property type="entry name" value="I-set"/>
    <property type="match status" value="3"/>
</dbReference>
<dbReference type="EnsemblMetazoa" id="AATE012614-RA">
    <property type="protein sequence ID" value="AATE012614-PA.1"/>
    <property type="gene ID" value="AATE012614"/>
</dbReference>
<dbReference type="SUPFAM" id="SSF48726">
    <property type="entry name" value="Immunoglobulin"/>
    <property type="match status" value="3"/>
</dbReference>
<dbReference type="PROSITE" id="PS50835">
    <property type="entry name" value="IG_LIKE"/>
    <property type="match status" value="3"/>
</dbReference>
<dbReference type="InterPro" id="IPR003599">
    <property type="entry name" value="Ig_sub"/>
</dbReference>
<protein>
    <recommendedName>
        <fullName evidence="2">Neural cell adhesion molecule 1</fullName>
    </recommendedName>
</protein>
<evidence type="ECO:0008006" key="2">
    <source>
        <dbReference type="Google" id="ProtNLM"/>
    </source>
</evidence>